<organism evidence="1 2">
    <name type="scientific">Hyaloscypha variabilis (strain UAMH 11265 / GT02V1 / F)</name>
    <name type="common">Meliniomyces variabilis</name>
    <dbReference type="NCBI Taxonomy" id="1149755"/>
    <lineage>
        <taxon>Eukaryota</taxon>
        <taxon>Fungi</taxon>
        <taxon>Dikarya</taxon>
        <taxon>Ascomycota</taxon>
        <taxon>Pezizomycotina</taxon>
        <taxon>Leotiomycetes</taxon>
        <taxon>Helotiales</taxon>
        <taxon>Hyaloscyphaceae</taxon>
        <taxon>Hyaloscypha</taxon>
        <taxon>Hyaloscypha variabilis</taxon>
    </lineage>
</organism>
<proteinExistence type="predicted"/>
<protein>
    <submittedName>
        <fullName evidence="1">Uncharacterized protein</fullName>
    </submittedName>
</protein>
<dbReference type="Proteomes" id="UP000235786">
    <property type="component" value="Unassembled WGS sequence"/>
</dbReference>
<dbReference type="AlphaFoldDB" id="A0A2J6RP59"/>
<evidence type="ECO:0000313" key="2">
    <source>
        <dbReference type="Proteomes" id="UP000235786"/>
    </source>
</evidence>
<dbReference type="EMBL" id="KZ613945">
    <property type="protein sequence ID" value="PMD40299.1"/>
    <property type="molecule type" value="Genomic_DNA"/>
</dbReference>
<dbReference type="OrthoDB" id="509124at2759"/>
<dbReference type="InterPro" id="IPR023393">
    <property type="entry name" value="START-like_dom_sf"/>
</dbReference>
<reference evidence="1 2" key="1">
    <citation type="submission" date="2016-04" db="EMBL/GenBank/DDBJ databases">
        <title>A degradative enzymes factory behind the ericoid mycorrhizal symbiosis.</title>
        <authorList>
            <consortium name="DOE Joint Genome Institute"/>
            <person name="Martino E."/>
            <person name="Morin E."/>
            <person name="Grelet G."/>
            <person name="Kuo A."/>
            <person name="Kohler A."/>
            <person name="Daghino S."/>
            <person name="Barry K."/>
            <person name="Choi C."/>
            <person name="Cichocki N."/>
            <person name="Clum A."/>
            <person name="Copeland A."/>
            <person name="Hainaut M."/>
            <person name="Haridas S."/>
            <person name="Labutti K."/>
            <person name="Lindquist E."/>
            <person name="Lipzen A."/>
            <person name="Khouja H.-R."/>
            <person name="Murat C."/>
            <person name="Ohm R."/>
            <person name="Olson A."/>
            <person name="Spatafora J."/>
            <person name="Veneault-Fourrey C."/>
            <person name="Henrissat B."/>
            <person name="Grigoriev I."/>
            <person name="Martin F."/>
            <person name="Perotto S."/>
        </authorList>
    </citation>
    <scope>NUCLEOTIDE SEQUENCE [LARGE SCALE GENOMIC DNA]</scope>
    <source>
        <strain evidence="1 2">F</strain>
    </source>
</reference>
<name>A0A2J6RP59_HYAVF</name>
<sequence length="156" mass="17444">MPEHVITARIEIEAPPAVVREKFLQFDQLPKYHQNGFFKSIRTVVPNAPLIVGTQLHVVIELATMEPPIVGNSPTTFCWAGKGLLGTFNGNHSFHFTESQVTKGATTFIQEEKFDGLLTFMVGEGAVAKMLGMREKTKNGFESFNRDFKKWVESGK</sequence>
<accession>A0A2J6RP59</accession>
<dbReference type="PANTHER" id="PTHR36166">
    <property type="entry name" value="CHROMOSOME 9, WHOLE GENOME SHOTGUN SEQUENCE"/>
    <property type="match status" value="1"/>
</dbReference>
<dbReference type="CDD" id="cd07822">
    <property type="entry name" value="SRPBCC_4"/>
    <property type="match status" value="1"/>
</dbReference>
<evidence type="ECO:0000313" key="1">
    <source>
        <dbReference type="EMBL" id="PMD40299.1"/>
    </source>
</evidence>
<keyword evidence="2" id="KW-1185">Reference proteome</keyword>
<dbReference type="STRING" id="1149755.A0A2J6RP59"/>
<dbReference type="Gene3D" id="3.30.530.20">
    <property type="match status" value="1"/>
</dbReference>
<dbReference type="SUPFAM" id="SSF55961">
    <property type="entry name" value="Bet v1-like"/>
    <property type="match status" value="1"/>
</dbReference>
<dbReference type="PANTHER" id="PTHR36166:SF1">
    <property type="entry name" value="SRPBCC DOMAIN-CONTAINING PROTEIN"/>
    <property type="match status" value="1"/>
</dbReference>
<gene>
    <name evidence="1" type="ORF">L207DRAFT_554186</name>
</gene>